<dbReference type="EMBL" id="AMGX01000024">
    <property type="protein sequence ID" value="EXJ65654.1"/>
    <property type="molecule type" value="Genomic_DNA"/>
</dbReference>
<evidence type="ECO:0000313" key="1">
    <source>
        <dbReference type="EMBL" id="EXJ65654.1"/>
    </source>
</evidence>
<dbReference type="GeneID" id="19195871"/>
<keyword evidence="2" id="KW-1185">Reference proteome</keyword>
<gene>
    <name evidence="1" type="ORF">A1O5_11181</name>
</gene>
<dbReference type="Proteomes" id="UP000019471">
    <property type="component" value="Unassembled WGS sequence"/>
</dbReference>
<accession>W9X5C1</accession>
<dbReference type="AlphaFoldDB" id="W9X5C1"/>
<organism evidence="1 2">
    <name type="scientific">Cladophialophora psammophila CBS 110553</name>
    <dbReference type="NCBI Taxonomy" id="1182543"/>
    <lineage>
        <taxon>Eukaryota</taxon>
        <taxon>Fungi</taxon>
        <taxon>Dikarya</taxon>
        <taxon>Ascomycota</taxon>
        <taxon>Pezizomycotina</taxon>
        <taxon>Eurotiomycetes</taxon>
        <taxon>Chaetothyriomycetidae</taxon>
        <taxon>Chaetothyriales</taxon>
        <taxon>Herpotrichiellaceae</taxon>
        <taxon>Cladophialophora</taxon>
    </lineage>
</organism>
<dbReference type="HOGENOM" id="CLU_906154_0_0_1"/>
<proteinExistence type="predicted"/>
<sequence length="307" mass="34912">MPLVYREGIKAFSRLQEEILKKATDLSLEFRKSGNITLIEDQYRFRDEISLTNHGVKINTAVQFYSDGIYILDLCRYSQYRGGPEPSVGIYLKRVVDPYFRYWPDRVAQSRVPPLGRLALPIYLASTLGQDGLHAILRNDSYQRIGIGFPKDSAKLRVEEIRAAQETYWNANERYFSIHGLVRFHCLVRFRIVSRLYGGAPRGKDAMFILVCHVADRSSLRLGLYTENSLQITPKGFIDPFKNIEQYGPLGDPFSLSVLMPPPQEGRSAEMVHGDLAHDYVVTACLAASPSPLFLVTITLRSQMIYP</sequence>
<name>W9X5C1_9EURO</name>
<evidence type="ECO:0000313" key="2">
    <source>
        <dbReference type="Proteomes" id="UP000019471"/>
    </source>
</evidence>
<dbReference type="OrthoDB" id="20872at2759"/>
<dbReference type="RefSeq" id="XP_007749944.1">
    <property type="nucleotide sequence ID" value="XM_007751754.1"/>
</dbReference>
<reference evidence="1 2" key="1">
    <citation type="submission" date="2013-03" db="EMBL/GenBank/DDBJ databases">
        <title>The Genome Sequence of Cladophialophora psammophila CBS 110553.</title>
        <authorList>
            <consortium name="The Broad Institute Genomics Platform"/>
            <person name="Cuomo C."/>
            <person name="de Hoog S."/>
            <person name="Gorbushina A."/>
            <person name="Walker B."/>
            <person name="Young S.K."/>
            <person name="Zeng Q."/>
            <person name="Gargeya S."/>
            <person name="Fitzgerald M."/>
            <person name="Haas B."/>
            <person name="Abouelleil A."/>
            <person name="Allen A.W."/>
            <person name="Alvarado L."/>
            <person name="Arachchi H.M."/>
            <person name="Berlin A.M."/>
            <person name="Chapman S.B."/>
            <person name="Gainer-Dewar J."/>
            <person name="Goldberg J."/>
            <person name="Griggs A."/>
            <person name="Gujja S."/>
            <person name="Hansen M."/>
            <person name="Howarth C."/>
            <person name="Imamovic A."/>
            <person name="Ireland A."/>
            <person name="Larimer J."/>
            <person name="McCowan C."/>
            <person name="Murphy C."/>
            <person name="Pearson M."/>
            <person name="Poon T.W."/>
            <person name="Priest M."/>
            <person name="Roberts A."/>
            <person name="Saif S."/>
            <person name="Shea T."/>
            <person name="Sisk P."/>
            <person name="Sykes S."/>
            <person name="Wortman J."/>
            <person name="Nusbaum C."/>
            <person name="Birren B."/>
        </authorList>
    </citation>
    <scope>NUCLEOTIDE SEQUENCE [LARGE SCALE GENOMIC DNA]</scope>
    <source>
        <strain evidence="1 2">CBS 110553</strain>
    </source>
</reference>
<comment type="caution">
    <text evidence="1">The sequence shown here is derived from an EMBL/GenBank/DDBJ whole genome shotgun (WGS) entry which is preliminary data.</text>
</comment>
<protein>
    <submittedName>
        <fullName evidence="1">Uncharacterized protein</fullName>
    </submittedName>
</protein>